<evidence type="ECO:0000313" key="3">
    <source>
        <dbReference type="Proteomes" id="UP000011518"/>
    </source>
</evidence>
<keyword evidence="3" id="KW-1185">Reference proteome</keyword>
<proteinExistence type="predicted"/>
<name>L9LAN8_TUPCH</name>
<dbReference type="EMBL" id="KB320443">
    <property type="protein sequence ID" value="ELW72155.1"/>
    <property type="molecule type" value="Genomic_DNA"/>
</dbReference>
<evidence type="ECO:0000313" key="2">
    <source>
        <dbReference type="EMBL" id="ELW72155.1"/>
    </source>
</evidence>
<dbReference type="Proteomes" id="UP000011518">
    <property type="component" value="Unassembled WGS sequence"/>
</dbReference>
<reference evidence="3" key="2">
    <citation type="journal article" date="2013" name="Nat. Commun.">
        <title>Genome of the Chinese tree shrew.</title>
        <authorList>
            <person name="Fan Y."/>
            <person name="Huang Z.Y."/>
            <person name="Cao C.C."/>
            <person name="Chen C.S."/>
            <person name="Chen Y.X."/>
            <person name="Fan D.D."/>
            <person name="He J."/>
            <person name="Hou H.L."/>
            <person name="Hu L."/>
            <person name="Hu X.T."/>
            <person name="Jiang X.T."/>
            <person name="Lai R."/>
            <person name="Lang Y.S."/>
            <person name="Liang B."/>
            <person name="Liao S.G."/>
            <person name="Mu D."/>
            <person name="Ma Y.Y."/>
            <person name="Niu Y.Y."/>
            <person name="Sun X.Q."/>
            <person name="Xia J.Q."/>
            <person name="Xiao J."/>
            <person name="Xiong Z.Q."/>
            <person name="Xu L."/>
            <person name="Yang L."/>
            <person name="Zhang Y."/>
            <person name="Zhao W."/>
            <person name="Zhao X.D."/>
            <person name="Zheng Y.T."/>
            <person name="Zhou J.M."/>
            <person name="Zhu Y.B."/>
            <person name="Zhang G.J."/>
            <person name="Wang J."/>
            <person name="Yao Y.G."/>
        </authorList>
    </citation>
    <scope>NUCLEOTIDE SEQUENCE [LARGE SCALE GENOMIC DNA]</scope>
</reference>
<evidence type="ECO:0000256" key="1">
    <source>
        <dbReference type="SAM" id="MobiDB-lite"/>
    </source>
</evidence>
<dbReference type="AlphaFoldDB" id="L9LAN8"/>
<dbReference type="InParanoid" id="L9LAN8"/>
<gene>
    <name evidence="2" type="ORF">TREES_T100012869</name>
</gene>
<feature type="region of interest" description="Disordered" evidence="1">
    <location>
        <begin position="43"/>
        <end position="70"/>
    </location>
</feature>
<reference evidence="3" key="1">
    <citation type="submission" date="2012-07" db="EMBL/GenBank/DDBJ databases">
        <title>Genome of the Chinese tree shrew, a rising model animal genetically related to primates.</title>
        <authorList>
            <person name="Zhang G."/>
            <person name="Fan Y."/>
            <person name="Yao Y."/>
            <person name="Huang Z."/>
        </authorList>
    </citation>
    <scope>NUCLEOTIDE SEQUENCE [LARGE SCALE GENOMIC DNA]</scope>
</reference>
<accession>L9LAN8</accession>
<sequence length="278" mass="29408">MDYYNPDQLTIVLLGSEASRMWRAQVGQQGIAAAVQANVGEDGRTALPEQGVTSASGDNEERGKRPVPKAGHGRALQRFALYDETACDRCEVLVGSGLISLCSDPVEGDPPSCPPFLSLWSLSSRAQNRLKIARAAFAAVPPVSEHKIREDGTCPAPPLPKATLTFLHLQDTGLSLSLFGPAMAAPSAQSLSSRAQNRLKTARAAFAAVPPVSEHKIREDGTCPAPPLPKATLTFLHLQDTGLSLSLFGPAMAAPSAQVLFPGPFFVSAQRTLLHPAL</sequence>
<protein>
    <submittedName>
        <fullName evidence="2">Uncharacterized protein</fullName>
    </submittedName>
</protein>
<organism evidence="2 3">
    <name type="scientific">Tupaia chinensis</name>
    <name type="common">Chinese tree shrew</name>
    <name type="synonym">Tupaia belangeri chinensis</name>
    <dbReference type="NCBI Taxonomy" id="246437"/>
    <lineage>
        <taxon>Eukaryota</taxon>
        <taxon>Metazoa</taxon>
        <taxon>Chordata</taxon>
        <taxon>Craniata</taxon>
        <taxon>Vertebrata</taxon>
        <taxon>Euteleostomi</taxon>
        <taxon>Mammalia</taxon>
        <taxon>Eutheria</taxon>
        <taxon>Euarchontoglires</taxon>
        <taxon>Scandentia</taxon>
        <taxon>Tupaiidae</taxon>
        <taxon>Tupaia</taxon>
    </lineage>
</organism>